<protein>
    <submittedName>
        <fullName evidence="7">1-acyl-sn-glycerol-3-phosphate acyltransferase gamma-like</fullName>
    </submittedName>
</protein>
<dbReference type="Pfam" id="PF01553">
    <property type="entry name" value="Acyltransferase"/>
    <property type="match status" value="1"/>
</dbReference>
<keyword evidence="6" id="KW-1185">Reference proteome</keyword>
<dbReference type="OrthoDB" id="189226at2759"/>
<evidence type="ECO:0000256" key="2">
    <source>
        <dbReference type="ARBA" id="ARBA00022679"/>
    </source>
</evidence>
<evidence type="ECO:0000313" key="6">
    <source>
        <dbReference type="Proteomes" id="UP000515160"/>
    </source>
</evidence>
<name>A0A6P8X1E3_DROAB</name>
<dbReference type="Pfam" id="PF16076">
    <property type="entry name" value="Acyltransf_C"/>
    <property type="match status" value="1"/>
</dbReference>
<dbReference type="PANTHER" id="PTHR10983:SF24">
    <property type="entry name" value="1-ACYLGLYCEROL-3-PHOSPHATE O-ACYLTRANSFERASE 3, ISOFORM E-RELATED"/>
    <property type="match status" value="1"/>
</dbReference>
<evidence type="ECO:0000259" key="5">
    <source>
        <dbReference type="SMART" id="SM00563"/>
    </source>
</evidence>
<feature type="domain" description="Phospholipid/glycerol acyltransferase" evidence="5">
    <location>
        <begin position="91"/>
        <end position="213"/>
    </location>
</feature>
<sequence>MVELQKIKQMTICHLIIAITFFTCGLLCNIAQFLLLILVKPWNPTLFRKLAFYPCYAFYAQLLGVVEWYGGGRLTVFMDEDTAKHIGKEHGVMIMNHTYEIDWLMAWMVLDKFHMLGSSKAFAKKALSYAPILGWAWSMAEFVFLNRDFDKDKEIIAKQLKIVFAYPDPIWLLLNAEGTRFTPAKHEASVKFAQERGMTVLKHHLIPRTKGFTTSLPTMRGICPAIYDVNLVFKRDAKVRPTITNVLSGEHLEPTMFIRRFPLEQVPKDEKAAADWVQNLYVEKDRLVDSFHETGSFFKTSGFKEVPSKVLQPRLSTLICFVSVALIANLWILKFLFSSLLSANWLGLLTALFVLGLFYVLLKKVSNMSKISKASAYGAGQAKPKTN</sequence>
<organism evidence="6 7">
    <name type="scientific">Drosophila albomicans</name>
    <name type="common">Fruit fly</name>
    <dbReference type="NCBI Taxonomy" id="7291"/>
    <lineage>
        <taxon>Eukaryota</taxon>
        <taxon>Metazoa</taxon>
        <taxon>Ecdysozoa</taxon>
        <taxon>Arthropoda</taxon>
        <taxon>Hexapoda</taxon>
        <taxon>Insecta</taxon>
        <taxon>Pterygota</taxon>
        <taxon>Neoptera</taxon>
        <taxon>Endopterygota</taxon>
        <taxon>Diptera</taxon>
        <taxon>Brachycera</taxon>
        <taxon>Muscomorpha</taxon>
        <taxon>Ephydroidea</taxon>
        <taxon>Drosophilidae</taxon>
        <taxon>Drosophila</taxon>
    </lineage>
</organism>
<dbReference type="GO" id="GO:0012505">
    <property type="term" value="C:endomembrane system"/>
    <property type="evidence" value="ECO:0007669"/>
    <property type="project" value="TreeGrafter"/>
</dbReference>
<keyword evidence="4" id="KW-0812">Transmembrane</keyword>
<dbReference type="AlphaFoldDB" id="A0A6P8X1E3"/>
<accession>A0A6P8X1E3</accession>
<evidence type="ECO:0000256" key="1">
    <source>
        <dbReference type="ARBA" id="ARBA00008655"/>
    </source>
</evidence>
<comment type="similarity">
    <text evidence="1">Belongs to the 1-acyl-sn-glycerol-3-phosphate acyltransferase family.</text>
</comment>
<dbReference type="Proteomes" id="UP000515160">
    <property type="component" value="Chromosome 3"/>
</dbReference>
<feature type="transmembrane region" description="Helical" evidence="4">
    <location>
        <begin position="343"/>
        <end position="362"/>
    </location>
</feature>
<dbReference type="CDD" id="cd07990">
    <property type="entry name" value="LPLAT_LCLAT1-like"/>
    <property type="match status" value="1"/>
</dbReference>
<dbReference type="PANTHER" id="PTHR10983">
    <property type="entry name" value="1-ACYLGLYCEROL-3-PHOSPHATE ACYLTRANSFERASE-RELATED"/>
    <property type="match status" value="1"/>
</dbReference>
<dbReference type="InterPro" id="IPR002123">
    <property type="entry name" value="Plipid/glycerol_acylTrfase"/>
</dbReference>
<evidence type="ECO:0000313" key="7">
    <source>
        <dbReference type="RefSeq" id="XP_034105543.1"/>
    </source>
</evidence>
<reference evidence="7" key="1">
    <citation type="submission" date="2025-08" db="UniProtKB">
        <authorList>
            <consortium name="RefSeq"/>
        </authorList>
    </citation>
    <scope>IDENTIFICATION</scope>
    <source>
        <strain evidence="7">15112-1751.03</strain>
        <tissue evidence="7">Whole Adult</tissue>
    </source>
</reference>
<evidence type="ECO:0000256" key="3">
    <source>
        <dbReference type="ARBA" id="ARBA00023315"/>
    </source>
</evidence>
<gene>
    <name evidence="7" type="primary">LOC117568793</name>
</gene>
<feature type="transmembrane region" description="Helical" evidence="4">
    <location>
        <begin position="12"/>
        <end position="39"/>
    </location>
</feature>
<keyword evidence="4" id="KW-0472">Membrane</keyword>
<dbReference type="RefSeq" id="XP_034105543.1">
    <property type="nucleotide sequence ID" value="XM_034249652.2"/>
</dbReference>
<dbReference type="SUPFAM" id="SSF69593">
    <property type="entry name" value="Glycerol-3-phosphate (1)-acyltransferase"/>
    <property type="match status" value="1"/>
</dbReference>
<proteinExistence type="inferred from homology"/>
<dbReference type="SMART" id="SM00563">
    <property type="entry name" value="PlsC"/>
    <property type="match status" value="1"/>
</dbReference>
<dbReference type="GeneID" id="117568793"/>
<keyword evidence="2" id="KW-0808">Transferase</keyword>
<keyword evidence="4" id="KW-1133">Transmembrane helix</keyword>
<dbReference type="InterPro" id="IPR032098">
    <property type="entry name" value="Acyltransf_C"/>
</dbReference>
<keyword evidence="3" id="KW-0012">Acyltransferase</keyword>
<evidence type="ECO:0000256" key="4">
    <source>
        <dbReference type="SAM" id="Phobius"/>
    </source>
</evidence>
<feature type="transmembrane region" description="Helical" evidence="4">
    <location>
        <begin position="51"/>
        <end position="70"/>
    </location>
</feature>
<dbReference type="GO" id="GO:0003841">
    <property type="term" value="F:1-acylglycerol-3-phosphate O-acyltransferase activity"/>
    <property type="evidence" value="ECO:0007669"/>
    <property type="project" value="TreeGrafter"/>
</dbReference>
<feature type="transmembrane region" description="Helical" evidence="4">
    <location>
        <begin position="318"/>
        <end position="337"/>
    </location>
</feature>